<evidence type="ECO:0000313" key="4">
    <source>
        <dbReference type="Proteomes" id="UP001310022"/>
    </source>
</evidence>
<evidence type="ECO:0000313" key="3">
    <source>
        <dbReference type="EMBL" id="GJM63698.1"/>
    </source>
</evidence>
<evidence type="ECO:0000256" key="1">
    <source>
        <dbReference type="HAMAP-Rule" id="MF_01845"/>
    </source>
</evidence>
<dbReference type="Pfam" id="PF03313">
    <property type="entry name" value="SDH_alpha"/>
    <property type="match status" value="1"/>
</dbReference>
<dbReference type="InterPro" id="IPR021144">
    <property type="entry name" value="UPF0597"/>
</dbReference>
<accession>A0AAN4W1N6</accession>
<evidence type="ECO:0000259" key="2">
    <source>
        <dbReference type="Pfam" id="PF03313"/>
    </source>
</evidence>
<comment type="caution">
    <text evidence="3">The sequence shown here is derived from an EMBL/GenBank/DDBJ whole genome shotgun (WGS) entry which is preliminary data.</text>
</comment>
<dbReference type="Proteomes" id="UP001310022">
    <property type="component" value="Unassembled WGS sequence"/>
</dbReference>
<dbReference type="RefSeq" id="WP_338238830.1">
    <property type="nucleotide sequence ID" value="NZ_BQKE01000003.1"/>
</dbReference>
<proteinExistence type="inferred from homology"/>
<dbReference type="InterPro" id="IPR005130">
    <property type="entry name" value="Ser_deHydtase-like_asu"/>
</dbReference>
<name>A0AAN4W1N6_9BACT</name>
<dbReference type="AlphaFoldDB" id="A0AAN4W1N6"/>
<keyword evidence="4" id="KW-1185">Reference proteome</keyword>
<gene>
    <name evidence="3" type="ORF">PEDI_42500</name>
</gene>
<dbReference type="GO" id="GO:0080146">
    <property type="term" value="F:L-cysteine desulfhydrase activity"/>
    <property type="evidence" value="ECO:0007669"/>
    <property type="project" value="TreeGrafter"/>
</dbReference>
<dbReference type="PANTHER" id="PTHR30501:SF2">
    <property type="entry name" value="UPF0597 PROTEIN YHAM"/>
    <property type="match status" value="1"/>
</dbReference>
<feature type="domain" description="Serine dehydratase-like alpha subunit" evidence="2">
    <location>
        <begin position="89"/>
        <end position="421"/>
    </location>
</feature>
<dbReference type="HAMAP" id="MF_01845">
    <property type="entry name" value="UPF0597"/>
    <property type="match status" value="1"/>
</dbReference>
<dbReference type="PIRSF" id="PIRSF006054">
    <property type="entry name" value="UCP006054"/>
    <property type="match status" value="1"/>
</dbReference>
<dbReference type="EMBL" id="BQKE01000003">
    <property type="protein sequence ID" value="GJM63698.1"/>
    <property type="molecule type" value="Genomic_DNA"/>
</dbReference>
<sequence length="429" mass="45736">MTKISNAQIIDLIKHDVELALGCTEPIAVALAVVKAREVLGSLPEEVILKVSGNMYKNAMSVGIPNTSHKGMLIAAALGVFSGKSEYLLEVLKDVTDETIIKAQDYVNANKVKVEVIEGVDNLYVEAVLFFEGQEANAVIEHRHTEFRSYSKNGEMMFEQPKVDAAHILADGSVDGLTIARIVEMGKTASFEEIQFILDTVKYNTKVSEEGLANNYGLQVGKRMLTNFEKQGLKADFATRAAARAAAGSDARMAGCGLPVMTNSGSGNQGITVTLPVVEMAENLGSTTEELARALIIAHCIPIHIKKRIGPLSALCGILPASIGAGAGVAYLQNGDYTAIENVVKYMVGNLSGMICDGAKPSCALKISSSIHSAMHAADFALDNAVVPFADGIVHEDVEITIKNLAQLGVKGLEKVDPMMLEVLNDKCD</sequence>
<organism evidence="3 4">
    <name type="scientific">Persicobacter diffluens</name>
    <dbReference type="NCBI Taxonomy" id="981"/>
    <lineage>
        <taxon>Bacteria</taxon>
        <taxon>Pseudomonadati</taxon>
        <taxon>Bacteroidota</taxon>
        <taxon>Cytophagia</taxon>
        <taxon>Cytophagales</taxon>
        <taxon>Persicobacteraceae</taxon>
        <taxon>Persicobacter</taxon>
    </lineage>
</organism>
<comment type="similarity">
    <text evidence="1">Belongs to the UPF0597 family.</text>
</comment>
<dbReference type="GO" id="GO:0019450">
    <property type="term" value="P:L-cysteine catabolic process to pyruvate"/>
    <property type="evidence" value="ECO:0007669"/>
    <property type="project" value="TreeGrafter"/>
</dbReference>
<dbReference type="PANTHER" id="PTHR30501">
    <property type="entry name" value="UPF0597 PROTEIN YHAM"/>
    <property type="match status" value="1"/>
</dbReference>
<protein>
    <recommendedName>
        <fullName evidence="1">UPF0597 protein PEDI_42500</fullName>
    </recommendedName>
</protein>
<reference evidence="3 4" key="1">
    <citation type="submission" date="2021-12" db="EMBL/GenBank/DDBJ databases">
        <title>Genome sequencing of bacteria with rrn-lacking chromosome and rrn-plasmid.</title>
        <authorList>
            <person name="Anda M."/>
            <person name="Iwasaki W."/>
        </authorList>
    </citation>
    <scope>NUCLEOTIDE SEQUENCE [LARGE SCALE GENOMIC DNA]</scope>
    <source>
        <strain evidence="3 4">NBRC 15940</strain>
    </source>
</reference>